<evidence type="ECO:0000313" key="2">
    <source>
        <dbReference type="EMBL" id="MEQ2304351.1"/>
    </source>
</evidence>
<comment type="caution">
    <text evidence="2">The sequence shown here is derived from an EMBL/GenBank/DDBJ whole genome shotgun (WGS) entry which is preliminary data.</text>
</comment>
<dbReference type="PROSITE" id="PS50021">
    <property type="entry name" value="CH"/>
    <property type="match status" value="1"/>
</dbReference>
<name>A0ABV0ZFQ6_9TELE</name>
<dbReference type="Gene3D" id="1.10.418.10">
    <property type="entry name" value="Calponin-like domain"/>
    <property type="match status" value="1"/>
</dbReference>
<evidence type="ECO:0000313" key="3">
    <source>
        <dbReference type="Proteomes" id="UP001469553"/>
    </source>
</evidence>
<feature type="non-terminal residue" evidence="2">
    <location>
        <position position="1"/>
    </location>
</feature>
<feature type="domain" description="Calponin-homology (CH)" evidence="1">
    <location>
        <begin position="647"/>
        <end position="767"/>
    </location>
</feature>
<dbReference type="InterPro" id="IPR056343">
    <property type="entry name" value="CFAP47_dom"/>
</dbReference>
<organism evidence="2 3">
    <name type="scientific">Ameca splendens</name>
    <dbReference type="NCBI Taxonomy" id="208324"/>
    <lineage>
        <taxon>Eukaryota</taxon>
        <taxon>Metazoa</taxon>
        <taxon>Chordata</taxon>
        <taxon>Craniata</taxon>
        <taxon>Vertebrata</taxon>
        <taxon>Euteleostomi</taxon>
        <taxon>Actinopterygii</taxon>
        <taxon>Neopterygii</taxon>
        <taxon>Teleostei</taxon>
        <taxon>Neoteleostei</taxon>
        <taxon>Acanthomorphata</taxon>
        <taxon>Ovalentaria</taxon>
        <taxon>Atherinomorphae</taxon>
        <taxon>Cyprinodontiformes</taxon>
        <taxon>Goodeidae</taxon>
        <taxon>Ameca</taxon>
    </lineage>
</organism>
<reference evidence="2 3" key="1">
    <citation type="submission" date="2021-06" db="EMBL/GenBank/DDBJ databases">
        <authorList>
            <person name="Palmer J.M."/>
        </authorList>
    </citation>
    <scope>NUCLEOTIDE SEQUENCE [LARGE SCALE GENOMIC DNA]</scope>
    <source>
        <strain evidence="2 3">AS_MEX2019</strain>
        <tissue evidence="2">Muscle</tissue>
    </source>
</reference>
<dbReference type="Pfam" id="PF24529">
    <property type="entry name" value="CFAP47"/>
    <property type="match status" value="1"/>
</dbReference>
<proteinExistence type="predicted"/>
<gene>
    <name evidence="2" type="ORF">AMECASPLE_026140</name>
</gene>
<dbReference type="InterPro" id="IPR036872">
    <property type="entry name" value="CH_dom_sf"/>
</dbReference>
<keyword evidence="3" id="KW-1185">Reference proteome</keyword>
<protein>
    <recommendedName>
        <fullName evidence="1">Calponin-homology (CH) domain-containing protein</fullName>
    </recommendedName>
</protein>
<dbReference type="SUPFAM" id="SSF47576">
    <property type="entry name" value="Calponin-homology domain, CH-domain"/>
    <property type="match status" value="1"/>
</dbReference>
<sequence length="828" mass="92168">TETEPGMTVVEVGDGQTEECFLVFSPTQVTSYDFSLPLMVNGVKWPASLSSFFTSSSSSTPPLLTAERRKDIRTPSSSIATEELQSMWIKATALFAPVEMSPTSLHYVVESHSDIFTQTVELKAEDEHCVCWQAVAGEGLHWWFDLSAAESGTKKLCVVAPTSGFLRPGQSVYVGVTIDPEAIRIGEKVSKVSVPLYLGEKEDKRRPINEGLQSYRKLSVIVALKLPSITFHPRQILLTPVPLRRRIETTLTLQAAGYPCGTTLSATVDDVEMEDGTKMQPISVIFPDQNNTPAQDYNQQEADVISLLCEVSFCSAVPLSLCTAITFSDHMHNRFKIGLCAVADNCLLTVWPYMALHRSDQQIVLKTGATAVEAILQRYHTPSPASGPITSLSSVSSFDQSCSTYNNSDSFSYSDSVSGDTYVSPKTDTPTGLCIPQFPAANTKEELYYQHVLLAVKRWFSLCGWPNGPHPISIPHTLRRVVSAIQTNNSIGRSYCVSQNKDTRSVVDMLHHLTGRQIPGIRLCQTFSNDVHQRTTQLLQQHGAMLAFLRVQGACLSHIRPEYLLDVLEFRHCCSLQEKGTENGLDCSTLEYESLSKRSWTDVLLQIYKVLVLSRVPEKGLNTPLNPRDTDEILLDGSQPLDSNIYSPRELYLLSWLNINYQKMRRTVWDTDRAPSSRWIVNFDLDFTDGLVLAALVAAHCPYLIRSHFWRMYTTPSSLEQILHNNIIVAQALTLLGLNINIKPTDLSDANPVQILFLCVHLYEGLPHYQPSQTLTLTGGLHNTFSEQVCLKNPSSRPLRYKVLLLGEDAHLFSLPGGSMVTIPTKYV</sequence>
<dbReference type="InterPro" id="IPR001715">
    <property type="entry name" value="CH_dom"/>
</dbReference>
<dbReference type="PANTHER" id="PTHR45912:SF3">
    <property type="entry name" value="CILIA- AND FLAGELLA-ASSOCIATED PROTEIN 47"/>
    <property type="match status" value="1"/>
</dbReference>
<accession>A0ABV0ZFQ6</accession>
<evidence type="ECO:0000259" key="1">
    <source>
        <dbReference type="PROSITE" id="PS50021"/>
    </source>
</evidence>
<dbReference type="PANTHER" id="PTHR45912">
    <property type="entry name" value="CILIA- AND FLAGELLA-ASSOCIATED PROTEIN 47"/>
    <property type="match status" value="1"/>
</dbReference>
<dbReference type="Proteomes" id="UP001469553">
    <property type="component" value="Unassembled WGS sequence"/>
</dbReference>
<dbReference type="EMBL" id="JAHRIP010059071">
    <property type="protein sequence ID" value="MEQ2304351.1"/>
    <property type="molecule type" value="Genomic_DNA"/>
</dbReference>